<protein>
    <submittedName>
        <fullName evidence="3">SDR family oxidoreductase</fullName>
    </submittedName>
</protein>
<dbReference type="PROSITE" id="PS00061">
    <property type="entry name" value="ADH_SHORT"/>
    <property type="match status" value="1"/>
</dbReference>
<dbReference type="Proteomes" id="UP000262939">
    <property type="component" value="Unassembled WGS sequence"/>
</dbReference>
<dbReference type="InterPro" id="IPR002347">
    <property type="entry name" value="SDR_fam"/>
</dbReference>
<dbReference type="Gene3D" id="3.40.50.720">
    <property type="entry name" value="NAD(P)-binding Rossmann-like Domain"/>
    <property type="match status" value="1"/>
</dbReference>
<dbReference type="PRINTS" id="PR00081">
    <property type="entry name" value="GDHRDH"/>
</dbReference>
<comment type="similarity">
    <text evidence="1">Belongs to the short-chain dehydrogenases/reductases (SDR) family.</text>
</comment>
<evidence type="ECO:0000256" key="2">
    <source>
        <dbReference type="ARBA" id="ARBA00023002"/>
    </source>
</evidence>
<dbReference type="OrthoDB" id="9803333at2"/>
<evidence type="ECO:0000313" key="4">
    <source>
        <dbReference type="Proteomes" id="UP000262939"/>
    </source>
</evidence>
<sequence>MEINFNCKVAMVIGGTRGIGKEAALSLAKSGAKVIITGRSQKNIDLVVAEAKELGLEISSYAFDIAEVDATRTVIDKVAEENGKLDILVANAGINPMYKRAENVTPEDWDTLMAVNLRGVFFAIQSAGKHMLAQGSGSIVSISSVTAVVGTPRGLPYVATKGGMDSMTRTLAVEWADRGVRVNAVAPGYIETDLTEGIRQNQSINEMMIKKMPLGRFGKSEEIASMILFLSSDASSYITGQTYIVDGGFSS</sequence>
<accession>A0A372LFA9</accession>
<dbReference type="PANTHER" id="PTHR42760:SF115">
    <property type="entry name" value="3-OXOACYL-[ACYL-CARRIER-PROTEIN] REDUCTASE FABG"/>
    <property type="match status" value="1"/>
</dbReference>
<dbReference type="RefSeq" id="WP_117321171.1">
    <property type="nucleotide sequence ID" value="NZ_QVTD01000003.1"/>
</dbReference>
<keyword evidence="2" id="KW-0560">Oxidoreductase</keyword>
<dbReference type="FunFam" id="3.40.50.720:FF:000084">
    <property type="entry name" value="Short-chain dehydrogenase reductase"/>
    <property type="match status" value="1"/>
</dbReference>
<comment type="caution">
    <text evidence="3">The sequence shown here is derived from an EMBL/GenBank/DDBJ whole genome shotgun (WGS) entry which is preliminary data.</text>
</comment>
<dbReference type="AlphaFoldDB" id="A0A372LFA9"/>
<organism evidence="3 4">
    <name type="scientific">Peribacillus glennii</name>
    <dbReference type="NCBI Taxonomy" id="2303991"/>
    <lineage>
        <taxon>Bacteria</taxon>
        <taxon>Bacillati</taxon>
        <taxon>Bacillota</taxon>
        <taxon>Bacilli</taxon>
        <taxon>Bacillales</taxon>
        <taxon>Bacillaceae</taxon>
        <taxon>Peribacillus</taxon>
    </lineage>
</organism>
<dbReference type="GO" id="GO:0008206">
    <property type="term" value="P:bile acid metabolic process"/>
    <property type="evidence" value="ECO:0007669"/>
    <property type="project" value="UniProtKB-ARBA"/>
</dbReference>
<dbReference type="GO" id="GO:0016616">
    <property type="term" value="F:oxidoreductase activity, acting on the CH-OH group of donors, NAD or NADP as acceptor"/>
    <property type="evidence" value="ECO:0007669"/>
    <property type="project" value="TreeGrafter"/>
</dbReference>
<dbReference type="PRINTS" id="PR00080">
    <property type="entry name" value="SDRFAMILY"/>
</dbReference>
<dbReference type="InterPro" id="IPR036291">
    <property type="entry name" value="NAD(P)-bd_dom_sf"/>
</dbReference>
<dbReference type="EMBL" id="QVTD01000003">
    <property type="protein sequence ID" value="RFU64995.1"/>
    <property type="molecule type" value="Genomic_DNA"/>
</dbReference>
<dbReference type="SUPFAM" id="SSF51735">
    <property type="entry name" value="NAD(P)-binding Rossmann-fold domains"/>
    <property type="match status" value="1"/>
</dbReference>
<dbReference type="InterPro" id="IPR020904">
    <property type="entry name" value="Sc_DH/Rdtase_CS"/>
</dbReference>
<dbReference type="Pfam" id="PF13561">
    <property type="entry name" value="adh_short_C2"/>
    <property type="match status" value="1"/>
</dbReference>
<name>A0A372LFA9_9BACI</name>
<keyword evidence="4" id="KW-1185">Reference proteome</keyword>
<proteinExistence type="inferred from homology"/>
<dbReference type="PANTHER" id="PTHR42760">
    <property type="entry name" value="SHORT-CHAIN DEHYDROGENASES/REDUCTASES FAMILY MEMBER"/>
    <property type="match status" value="1"/>
</dbReference>
<evidence type="ECO:0000256" key="1">
    <source>
        <dbReference type="ARBA" id="ARBA00006484"/>
    </source>
</evidence>
<gene>
    <name evidence="3" type="ORF">D0466_03525</name>
</gene>
<evidence type="ECO:0000313" key="3">
    <source>
        <dbReference type="EMBL" id="RFU64995.1"/>
    </source>
</evidence>
<reference evidence="3 4" key="1">
    <citation type="submission" date="2018-08" db="EMBL/GenBank/DDBJ databases">
        <title>Bacillus chawlae sp. nov., Bacillus glennii sp. nov., and Bacillus saganii sp. nov. Isolated from the Vehicle Assembly Building at Kennedy Space Center where the Viking Spacecraft were Assembled.</title>
        <authorList>
            <person name="Seuylemezian A."/>
            <person name="Vaishampayan P."/>
        </authorList>
    </citation>
    <scope>NUCLEOTIDE SEQUENCE [LARGE SCALE GENOMIC DNA]</scope>
    <source>
        <strain evidence="3 4">V44-8</strain>
    </source>
</reference>
<dbReference type="NCBIfam" id="NF005559">
    <property type="entry name" value="PRK07231.1"/>
    <property type="match status" value="1"/>
</dbReference>